<dbReference type="AlphaFoldDB" id="A0A261TWY4"/>
<dbReference type="RefSeq" id="WP_094798931.1">
    <property type="nucleotide sequence ID" value="NZ_NEVP01000003.1"/>
</dbReference>
<name>A0A261TWY4_9BORD</name>
<proteinExistence type="predicted"/>
<evidence type="ECO:0000313" key="2">
    <source>
        <dbReference type="EMBL" id="OZI54208.1"/>
    </source>
</evidence>
<dbReference type="Proteomes" id="UP000216913">
    <property type="component" value="Unassembled WGS sequence"/>
</dbReference>
<reference evidence="2 3" key="1">
    <citation type="submission" date="2017-05" db="EMBL/GenBank/DDBJ databases">
        <title>Complete and WGS of Bordetella genogroups.</title>
        <authorList>
            <person name="Spilker T."/>
            <person name="LiPuma J."/>
        </authorList>
    </citation>
    <scope>NUCLEOTIDE SEQUENCE [LARGE SCALE GENOMIC DNA]</scope>
    <source>
        <strain evidence="2 3">AU10456</strain>
    </source>
</reference>
<comment type="caution">
    <text evidence="2">The sequence shown here is derived from an EMBL/GenBank/DDBJ whole genome shotgun (WGS) entry which is preliminary data.</text>
</comment>
<accession>A0A261TWY4</accession>
<evidence type="ECO:0008006" key="4">
    <source>
        <dbReference type="Google" id="ProtNLM"/>
    </source>
</evidence>
<evidence type="ECO:0000313" key="3">
    <source>
        <dbReference type="Proteomes" id="UP000216913"/>
    </source>
</evidence>
<sequence>MAGRRRFTALVCALAVLMTGCAGSGANSASQGKPKRKYLTLAAFNYTDRSLLDVTVDKIWMGNAGAYTTGGLAMGPPVWKESDFRFGATRHVVVRWREGSRYDLKTNRYISDGQKPVPREALAEVAIPKPFPPNPALLLLHFYPDGRVEGELVDRSVNQFDRRRISMPPEHEYARRWPDSAKGLDQR</sequence>
<feature type="signal peptide" evidence="1">
    <location>
        <begin position="1"/>
        <end position="24"/>
    </location>
</feature>
<organism evidence="2 3">
    <name type="scientific">Bordetella genomosp. 5</name>
    <dbReference type="NCBI Taxonomy" id="1395608"/>
    <lineage>
        <taxon>Bacteria</taxon>
        <taxon>Pseudomonadati</taxon>
        <taxon>Pseudomonadota</taxon>
        <taxon>Betaproteobacteria</taxon>
        <taxon>Burkholderiales</taxon>
        <taxon>Alcaligenaceae</taxon>
        <taxon>Bordetella</taxon>
    </lineage>
</organism>
<evidence type="ECO:0000256" key="1">
    <source>
        <dbReference type="SAM" id="SignalP"/>
    </source>
</evidence>
<dbReference type="EMBL" id="NEVP01000003">
    <property type="protein sequence ID" value="OZI54208.1"/>
    <property type="molecule type" value="Genomic_DNA"/>
</dbReference>
<dbReference type="OrthoDB" id="5514723at2"/>
<keyword evidence="1" id="KW-0732">Signal</keyword>
<gene>
    <name evidence="2" type="ORF">CAL25_05355</name>
</gene>
<feature type="chain" id="PRO_5012785807" description="DUF3304 domain-containing protein" evidence="1">
    <location>
        <begin position="25"/>
        <end position="187"/>
    </location>
</feature>
<keyword evidence="3" id="KW-1185">Reference proteome</keyword>
<dbReference type="PROSITE" id="PS51257">
    <property type="entry name" value="PROKAR_LIPOPROTEIN"/>
    <property type="match status" value="1"/>
</dbReference>
<protein>
    <recommendedName>
        <fullName evidence="4">DUF3304 domain-containing protein</fullName>
    </recommendedName>
</protein>